<dbReference type="GO" id="GO:0016020">
    <property type="term" value="C:membrane"/>
    <property type="evidence" value="ECO:0007669"/>
    <property type="project" value="InterPro"/>
</dbReference>
<evidence type="ECO:0000256" key="2">
    <source>
        <dbReference type="ARBA" id="ARBA00005531"/>
    </source>
</evidence>
<gene>
    <name evidence="9" type="ORF">LITE_LOCUS46403</name>
</gene>
<dbReference type="InterPro" id="IPR016039">
    <property type="entry name" value="Thiolase-like"/>
</dbReference>
<proteinExistence type="inferred from homology"/>
<evidence type="ECO:0000259" key="8">
    <source>
        <dbReference type="Pfam" id="PF08541"/>
    </source>
</evidence>
<dbReference type="Pfam" id="PF08392">
    <property type="entry name" value="FAE1_CUT1_RppA"/>
    <property type="match status" value="2"/>
</dbReference>
<dbReference type="AlphaFoldDB" id="A0AAV0R3V2"/>
<name>A0AAV0R3V2_9ROSI</name>
<keyword evidence="4" id="KW-0808">Transferase</keyword>
<keyword evidence="5" id="KW-0012">Acyltransferase</keyword>
<evidence type="ECO:0000256" key="4">
    <source>
        <dbReference type="ARBA" id="ARBA00022679"/>
    </source>
</evidence>
<comment type="catalytic activity">
    <reaction evidence="6">
        <text>a very-long-chain acyl-CoA + malonyl-CoA + H(+) = a very-long-chain 3-oxoacyl-CoA + CO2 + CoA</text>
        <dbReference type="Rhea" id="RHEA:32727"/>
        <dbReference type="ChEBI" id="CHEBI:15378"/>
        <dbReference type="ChEBI" id="CHEBI:16526"/>
        <dbReference type="ChEBI" id="CHEBI:57287"/>
        <dbReference type="ChEBI" id="CHEBI:57384"/>
        <dbReference type="ChEBI" id="CHEBI:90725"/>
        <dbReference type="ChEBI" id="CHEBI:90736"/>
        <dbReference type="EC" id="2.3.1.199"/>
    </reaction>
</comment>
<dbReference type="InterPro" id="IPR013747">
    <property type="entry name" value="ACP_syn_III_C"/>
</dbReference>
<dbReference type="InterPro" id="IPR013601">
    <property type="entry name" value="FAE1_typ3_polyketide_synth"/>
</dbReference>
<feature type="domain" description="FAE" evidence="7">
    <location>
        <begin position="2"/>
        <end position="63"/>
    </location>
</feature>
<comment type="similarity">
    <text evidence="2">Belongs to the thiolase-like superfamily. Chalcone/stilbene synthases family.</text>
</comment>
<dbReference type="PANTHER" id="PTHR31561">
    <property type="entry name" value="3-KETOACYL-COA SYNTHASE"/>
    <property type="match status" value="1"/>
</dbReference>
<dbReference type="CDD" id="cd00831">
    <property type="entry name" value="CHS_like"/>
    <property type="match status" value="1"/>
</dbReference>
<accession>A0AAV0R3V2</accession>
<evidence type="ECO:0000256" key="1">
    <source>
        <dbReference type="ARBA" id="ARBA00005194"/>
    </source>
</evidence>
<dbReference type="Proteomes" id="UP001154282">
    <property type="component" value="Unassembled WGS sequence"/>
</dbReference>
<dbReference type="SUPFAM" id="SSF53901">
    <property type="entry name" value="Thiolase-like"/>
    <property type="match status" value="2"/>
</dbReference>
<dbReference type="Pfam" id="PF08541">
    <property type="entry name" value="ACP_syn_III_C"/>
    <property type="match status" value="1"/>
</dbReference>
<reference evidence="9" key="1">
    <citation type="submission" date="2022-08" db="EMBL/GenBank/DDBJ databases">
        <authorList>
            <person name="Gutierrez-Valencia J."/>
        </authorList>
    </citation>
    <scope>NUCLEOTIDE SEQUENCE</scope>
</reference>
<dbReference type="InterPro" id="IPR012392">
    <property type="entry name" value="3-ktacl-CoA_syn"/>
</dbReference>
<protein>
    <recommendedName>
        <fullName evidence="3">very-long-chain 3-oxoacyl-CoA synthase</fullName>
        <ecNumber evidence="3">2.3.1.199</ecNumber>
    </recommendedName>
</protein>
<sequence length="339" mass="38152">MRILERSGLGEETCLPPAIHYIPPKPTMESARGEAELVIFSAVDSLFERTGLKPRDIDILIVNNVKSFNLSGMGCSAGMISIDLARDLLQVHPNSNAVVVSTEIITPNYYQGKERAMLLPNCLFRMGGAAILLSNRRSHRSRAKYRLVHVVRTHKGGDDKAYRCVYEEEDREGKVGINLSKDLMAIAGEALKSNITTIGPLVLPASEQLLFLMTLIGRKIFNPKWKPYIPDFKQAFDRAVIDELQKNLQLSAEHVEASRMTLHRFGNTSSSSLWYELSYIEAKGRMRRGDRVWQIAFGSGFKCNSAVWKCNRTIKSPTDCPWADCIDRYPVHIPEVVKL</sequence>
<organism evidence="9 10">
    <name type="scientific">Linum tenue</name>
    <dbReference type="NCBI Taxonomy" id="586396"/>
    <lineage>
        <taxon>Eukaryota</taxon>
        <taxon>Viridiplantae</taxon>
        <taxon>Streptophyta</taxon>
        <taxon>Embryophyta</taxon>
        <taxon>Tracheophyta</taxon>
        <taxon>Spermatophyta</taxon>
        <taxon>Magnoliopsida</taxon>
        <taxon>eudicotyledons</taxon>
        <taxon>Gunneridae</taxon>
        <taxon>Pentapetalae</taxon>
        <taxon>rosids</taxon>
        <taxon>fabids</taxon>
        <taxon>Malpighiales</taxon>
        <taxon>Linaceae</taxon>
        <taxon>Linum</taxon>
    </lineage>
</organism>
<feature type="domain" description="FAE" evidence="7">
    <location>
        <begin position="64"/>
        <end position="219"/>
    </location>
</feature>
<evidence type="ECO:0000313" key="9">
    <source>
        <dbReference type="EMBL" id="CAI0552389.1"/>
    </source>
</evidence>
<evidence type="ECO:0000313" key="10">
    <source>
        <dbReference type="Proteomes" id="UP001154282"/>
    </source>
</evidence>
<evidence type="ECO:0000256" key="5">
    <source>
        <dbReference type="ARBA" id="ARBA00023315"/>
    </source>
</evidence>
<dbReference type="EMBL" id="CAMGYJ010000010">
    <property type="protein sequence ID" value="CAI0552389.1"/>
    <property type="molecule type" value="Genomic_DNA"/>
</dbReference>
<keyword evidence="10" id="KW-1185">Reference proteome</keyword>
<dbReference type="GO" id="GO:0006633">
    <property type="term" value="P:fatty acid biosynthetic process"/>
    <property type="evidence" value="ECO:0007669"/>
    <property type="project" value="InterPro"/>
</dbReference>
<evidence type="ECO:0000256" key="3">
    <source>
        <dbReference type="ARBA" id="ARBA00012307"/>
    </source>
</evidence>
<feature type="domain" description="Beta-ketoacyl-[acyl-carrier-protein] synthase III C-terminal" evidence="8">
    <location>
        <begin position="237"/>
        <end position="309"/>
    </location>
</feature>
<evidence type="ECO:0000259" key="7">
    <source>
        <dbReference type="Pfam" id="PF08392"/>
    </source>
</evidence>
<dbReference type="EC" id="2.3.1.199" evidence="3"/>
<comment type="pathway">
    <text evidence="1">Lipid metabolism; fatty acid biosynthesis.</text>
</comment>
<dbReference type="GO" id="GO:0009922">
    <property type="term" value="F:fatty acid elongase activity"/>
    <property type="evidence" value="ECO:0007669"/>
    <property type="project" value="UniProtKB-EC"/>
</dbReference>
<comment type="caution">
    <text evidence="9">The sequence shown here is derived from an EMBL/GenBank/DDBJ whole genome shotgun (WGS) entry which is preliminary data.</text>
</comment>
<dbReference type="Gene3D" id="3.40.47.10">
    <property type="match status" value="1"/>
</dbReference>
<evidence type="ECO:0000256" key="6">
    <source>
        <dbReference type="ARBA" id="ARBA00047375"/>
    </source>
</evidence>